<protein>
    <submittedName>
        <fullName evidence="1">Uncharacterized protein</fullName>
    </submittedName>
</protein>
<sequence>MRKFSTRMMVEDYPTEFALPSHYSATLQRLESASPSAHLDRNHQPCRNVPLDDAAISPVVILTICARILRTSAQPQPTSRDHHTARQAPEYRSTLIYNTDNPRLLLHVPNTTSAITIRSTRSNAPITLEIVQIPMLADSSFYHISLPALDTVWLRKGRDIRCFARSSRR</sequence>
<proteinExistence type="predicted"/>
<gene>
    <name evidence="1" type="ORF">Acr_03g0009820</name>
</gene>
<reference evidence="1 2" key="1">
    <citation type="submission" date="2019-07" db="EMBL/GenBank/DDBJ databases">
        <title>De Novo Assembly of kiwifruit Actinidia rufa.</title>
        <authorList>
            <person name="Sugita-Konishi S."/>
            <person name="Sato K."/>
            <person name="Mori E."/>
            <person name="Abe Y."/>
            <person name="Kisaki G."/>
            <person name="Hamano K."/>
            <person name="Suezawa K."/>
            <person name="Otani M."/>
            <person name="Fukuda T."/>
            <person name="Manabe T."/>
            <person name="Gomi K."/>
            <person name="Tabuchi M."/>
            <person name="Akimitsu K."/>
            <person name="Kataoka I."/>
        </authorList>
    </citation>
    <scope>NUCLEOTIDE SEQUENCE [LARGE SCALE GENOMIC DNA]</scope>
    <source>
        <strain evidence="2">cv. Fuchu</strain>
    </source>
</reference>
<evidence type="ECO:0000313" key="2">
    <source>
        <dbReference type="Proteomes" id="UP000585474"/>
    </source>
</evidence>
<accession>A0A7J0ECK1</accession>
<evidence type="ECO:0000313" key="1">
    <source>
        <dbReference type="EMBL" id="GFY84208.1"/>
    </source>
</evidence>
<keyword evidence="2" id="KW-1185">Reference proteome</keyword>
<dbReference type="Proteomes" id="UP000585474">
    <property type="component" value="Unassembled WGS sequence"/>
</dbReference>
<organism evidence="1 2">
    <name type="scientific">Actinidia rufa</name>
    <dbReference type="NCBI Taxonomy" id="165716"/>
    <lineage>
        <taxon>Eukaryota</taxon>
        <taxon>Viridiplantae</taxon>
        <taxon>Streptophyta</taxon>
        <taxon>Embryophyta</taxon>
        <taxon>Tracheophyta</taxon>
        <taxon>Spermatophyta</taxon>
        <taxon>Magnoliopsida</taxon>
        <taxon>eudicotyledons</taxon>
        <taxon>Gunneridae</taxon>
        <taxon>Pentapetalae</taxon>
        <taxon>asterids</taxon>
        <taxon>Ericales</taxon>
        <taxon>Actinidiaceae</taxon>
        <taxon>Actinidia</taxon>
    </lineage>
</organism>
<dbReference type="EMBL" id="BJWL01000003">
    <property type="protein sequence ID" value="GFY84208.1"/>
    <property type="molecule type" value="Genomic_DNA"/>
</dbReference>
<dbReference type="AlphaFoldDB" id="A0A7J0ECK1"/>
<comment type="caution">
    <text evidence="1">The sequence shown here is derived from an EMBL/GenBank/DDBJ whole genome shotgun (WGS) entry which is preliminary data.</text>
</comment>
<name>A0A7J0ECK1_9ERIC</name>